<dbReference type="Pfam" id="PF03824">
    <property type="entry name" value="NicO"/>
    <property type="match status" value="1"/>
</dbReference>
<dbReference type="OrthoDB" id="9776706at2"/>
<organism evidence="9 10">
    <name type="scientific">Micromonospora pattaloongensis</name>
    <dbReference type="NCBI Taxonomy" id="405436"/>
    <lineage>
        <taxon>Bacteria</taxon>
        <taxon>Bacillati</taxon>
        <taxon>Actinomycetota</taxon>
        <taxon>Actinomycetes</taxon>
        <taxon>Micromonosporales</taxon>
        <taxon>Micromonosporaceae</taxon>
        <taxon>Micromonospora</taxon>
    </lineage>
</organism>
<dbReference type="NCBIfam" id="TIGR00802">
    <property type="entry name" value="nico"/>
    <property type="match status" value="1"/>
</dbReference>
<comment type="similarity">
    <text evidence="2 8">Belongs to the NiCoT transporter (TC 2.A.52) family.</text>
</comment>
<feature type="transmembrane region" description="Helical" evidence="8">
    <location>
        <begin position="87"/>
        <end position="112"/>
    </location>
</feature>
<sequence length="367" mass="38967">MTETAIPSGAWTRAERIRLSGIVAVVVALHIVGWSLYLYYTSSPTVASSFAGAGALAYLLGIRHAFDADHIAAIDDTTRLMLLRGRRPVGVGFFFAMGHSAVVLVLSLLVAFAARAATEANMAAVQEVGGVLALVVAVGFLLLVGVLNAMVLTAMVRLWRRLRRGEVDQATIDRELANRGLMNRLLGGRARGMIRNSWHMFAVGLLFGLGLETASEVTLLSLQASTASAGGLPALAVITLPLLFAAGMSAMDTADSLLMSRAYSWAYRHPARRLYYNLATTSMTVAVAFFVASVYLADLLGRASGADGALGGYAGLADHFELLGYVVVGAFLLSWGGAALAWRLGRFDRRFASTAEPNPARDAEPTT</sequence>
<name>A0A1H3NU98_9ACTN</name>
<feature type="transmembrane region" description="Helical" evidence="8">
    <location>
        <begin position="234"/>
        <end position="254"/>
    </location>
</feature>
<evidence type="ECO:0000256" key="8">
    <source>
        <dbReference type="RuleBase" id="RU362101"/>
    </source>
</evidence>
<evidence type="ECO:0000256" key="5">
    <source>
        <dbReference type="ARBA" id="ARBA00022692"/>
    </source>
</evidence>
<dbReference type="PANTHER" id="PTHR31611:SF0">
    <property type="entry name" value="HIGH-AFFINITY NICKEL TRANSPORT PROTEIN NIC1"/>
    <property type="match status" value="1"/>
</dbReference>
<feature type="transmembrane region" description="Helical" evidence="8">
    <location>
        <begin position="132"/>
        <end position="156"/>
    </location>
</feature>
<evidence type="ECO:0000256" key="1">
    <source>
        <dbReference type="ARBA" id="ARBA00004127"/>
    </source>
</evidence>
<comment type="subcellular location">
    <subcellularLocation>
        <location evidence="8">Cell membrane</location>
        <topology evidence="8">Multi-pass membrane protein</topology>
    </subcellularLocation>
    <subcellularLocation>
        <location evidence="1">Endomembrane system</location>
        <topology evidence="1">Multi-pass membrane protein</topology>
    </subcellularLocation>
</comment>
<feature type="transmembrane region" description="Helical" evidence="8">
    <location>
        <begin position="46"/>
        <end position="66"/>
    </location>
</feature>
<dbReference type="PANTHER" id="PTHR31611">
    <property type="entry name" value="HIGH-AFFINITY NICKEL TRANSPORT PROTEIN NIC1"/>
    <property type="match status" value="1"/>
</dbReference>
<evidence type="ECO:0000256" key="7">
    <source>
        <dbReference type="ARBA" id="ARBA00023136"/>
    </source>
</evidence>
<dbReference type="GO" id="GO:0015099">
    <property type="term" value="F:nickel cation transmembrane transporter activity"/>
    <property type="evidence" value="ECO:0007669"/>
    <property type="project" value="UniProtKB-UniRule"/>
</dbReference>
<dbReference type="InterPro" id="IPR011541">
    <property type="entry name" value="Ni/Co_transpt_high_affinity"/>
</dbReference>
<evidence type="ECO:0000256" key="6">
    <source>
        <dbReference type="ARBA" id="ARBA00022989"/>
    </source>
</evidence>
<dbReference type="GO" id="GO:0012505">
    <property type="term" value="C:endomembrane system"/>
    <property type="evidence" value="ECO:0007669"/>
    <property type="project" value="UniProtKB-SubCell"/>
</dbReference>
<keyword evidence="10" id="KW-1185">Reference proteome</keyword>
<dbReference type="Proteomes" id="UP000242415">
    <property type="component" value="Unassembled WGS sequence"/>
</dbReference>
<reference evidence="10" key="1">
    <citation type="submission" date="2016-10" db="EMBL/GenBank/DDBJ databases">
        <authorList>
            <person name="Varghese N."/>
            <person name="Submissions S."/>
        </authorList>
    </citation>
    <scope>NUCLEOTIDE SEQUENCE [LARGE SCALE GENOMIC DNA]</scope>
    <source>
        <strain evidence="10">DSM 45245</strain>
    </source>
</reference>
<protein>
    <recommendedName>
        <fullName evidence="8">Nickel/cobalt efflux system</fullName>
    </recommendedName>
</protein>
<feature type="transmembrane region" description="Helical" evidence="8">
    <location>
        <begin position="322"/>
        <end position="342"/>
    </location>
</feature>
<keyword evidence="4" id="KW-0533">Nickel</keyword>
<keyword evidence="5 8" id="KW-0812">Transmembrane</keyword>
<evidence type="ECO:0000313" key="9">
    <source>
        <dbReference type="EMBL" id="SDY92283.1"/>
    </source>
</evidence>
<evidence type="ECO:0000256" key="3">
    <source>
        <dbReference type="ARBA" id="ARBA00022448"/>
    </source>
</evidence>
<dbReference type="RefSeq" id="WP_091556132.1">
    <property type="nucleotide sequence ID" value="NZ_FNPH01000004.1"/>
</dbReference>
<accession>A0A1H3NU98</accession>
<feature type="transmembrane region" description="Helical" evidence="8">
    <location>
        <begin position="274"/>
        <end position="297"/>
    </location>
</feature>
<evidence type="ECO:0000256" key="4">
    <source>
        <dbReference type="ARBA" id="ARBA00022596"/>
    </source>
</evidence>
<feature type="transmembrane region" description="Helical" evidence="8">
    <location>
        <begin position="198"/>
        <end position="222"/>
    </location>
</feature>
<dbReference type="AlphaFoldDB" id="A0A1H3NU98"/>
<evidence type="ECO:0000313" key="10">
    <source>
        <dbReference type="Proteomes" id="UP000242415"/>
    </source>
</evidence>
<feature type="transmembrane region" description="Helical" evidence="8">
    <location>
        <begin position="21"/>
        <end position="40"/>
    </location>
</feature>
<dbReference type="STRING" id="405436.SAMN05444365_104158"/>
<proteinExistence type="inferred from homology"/>
<dbReference type="GO" id="GO:0005886">
    <property type="term" value="C:plasma membrane"/>
    <property type="evidence" value="ECO:0007669"/>
    <property type="project" value="UniProtKB-SubCell"/>
</dbReference>
<evidence type="ECO:0000256" key="2">
    <source>
        <dbReference type="ARBA" id="ARBA00010892"/>
    </source>
</evidence>
<keyword evidence="6 8" id="KW-1133">Transmembrane helix</keyword>
<dbReference type="EMBL" id="FNPH01000004">
    <property type="protein sequence ID" value="SDY92283.1"/>
    <property type="molecule type" value="Genomic_DNA"/>
</dbReference>
<keyword evidence="3 8" id="KW-0813">Transport</keyword>
<keyword evidence="7 8" id="KW-0472">Membrane</keyword>
<dbReference type="InterPro" id="IPR004688">
    <property type="entry name" value="Ni/Co_transpt"/>
</dbReference>
<gene>
    <name evidence="9" type="ORF">SAMN05444365_104158</name>
</gene>